<dbReference type="PANTHER" id="PTHR42713:SF3">
    <property type="entry name" value="TRANSCRIPTIONAL REGULATORY PROTEIN HPTR"/>
    <property type="match status" value="1"/>
</dbReference>
<evidence type="ECO:0000256" key="4">
    <source>
        <dbReference type="ARBA" id="ARBA00023012"/>
    </source>
</evidence>
<dbReference type="SMART" id="SM00448">
    <property type="entry name" value="REC"/>
    <property type="match status" value="1"/>
</dbReference>
<keyword evidence="2" id="KW-0963">Cytoplasm</keyword>
<organism evidence="11 12">
    <name type="scientific">Gracilibacillus salitolerans</name>
    <dbReference type="NCBI Taxonomy" id="2663022"/>
    <lineage>
        <taxon>Bacteria</taxon>
        <taxon>Bacillati</taxon>
        <taxon>Bacillota</taxon>
        <taxon>Bacilli</taxon>
        <taxon>Bacillales</taxon>
        <taxon>Bacillaceae</taxon>
        <taxon>Gracilibacillus</taxon>
    </lineage>
</organism>
<evidence type="ECO:0000259" key="10">
    <source>
        <dbReference type="PROSITE" id="PS50110"/>
    </source>
</evidence>
<dbReference type="InterPro" id="IPR020449">
    <property type="entry name" value="Tscrpt_reg_AraC-type_HTH"/>
</dbReference>
<gene>
    <name evidence="11" type="ORF">GI584_05150</name>
</gene>
<dbReference type="PROSITE" id="PS50110">
    <property type="entry name" value="RESPONSE_REGULATORY"/>
    <property type="match status" value="1"/>
</dbReference>
<evidence type="ECO:0000313" key="11">
    <source>
        <dbReference type="EMBL" id="QGH33446.1"/>
    </source>
</evidence>
<dbReference type="InterPro" id="IPR009057">
    <property type="entry name" value="Homeodomain-like_sf"/>
</dbReference>
<dbReference type="Pfam" id="PF00072">
    <property type="entry name" value="Response_reg"/>
    <property type="match status" value="1"/>
</dbReference>
<evidence type="ECO:0000313" key="12">
    <source>
        <dbReference type="Proteomes" id="UP000339690"/>
    </source>
</evidence>
<evidence type="ECO:0000256" key="5">
    <source>
        <dbReference type="ARBA" id="ARBA00023015"/>
    </source>
</evidence>
<keyword evidence="12" id="KW-1185">Reference proteome</keyword>
<evidence type="ECO:0000259" key="9">
    <source>
        <dbReference type="PROSITE" id="PS01124"/>
    </source>
</evidence>
<evidence type="ECO:0000256" key="1">
    <source>
        <dbReference type="ARBA" id="ARBA00004496"/>
    </source>
</evidence>
<dbReference type="Gene3D" id="3.40.50.2300">
    <property type="match status" value="1"/>
</dbReference>
<dbReference type="Gene3D" id="1.10.10.60">
    <property type="entry name" value="Homeodomain-like"/>
    <property type="match status" value="2"/>
</dbReference>
<dbReference type="Pfam" id="PF12833">
    <property type="entry name" value="HTH_18"/>
    <property type="match status" value="1"/>
</dbReference>
<accession>A0A5Q2TFK6</accession>
<evidence type="ECO:0000256" key="6">
    <source>
        <dbReference type="ARBA" id="ARBA00023125"/>
    </source>
</evidence>
<dbReference type="GO" id="GO:0043565">
    <property type="term" value="F:sequence-specific DNA binding"/>
    <property type="evidence" value="ECO:0007669"/>
    <property type="project" value="InterPro"/>
</dbReference>
<feature type="domain" description="Response regulatory" evidence="10">
    <location>
        <begin position="3"/>
        <end position="120"/>
    </location>
</feature>
<dbReference type="InterPro" id="IPR018062">
    <property type="entry name" value="HTH_AraC-typ_CS"/>
</dbReference>
<dbReference type="Proteomes" id="UP000339690">
    <property type="component" value="Chromosome"/>
</dbReference>
<dbReference type="CDD" id="cd17536">
    <property type="entry name" value="REC_YesN-like"/>
    <property type="match status" value="1"/>
</dbReference>
<dbReference type="SMART" id="SM00342">
    <property type="entry name" value="HTH_ARAC"/>
    <property type="match status" value="1"/>
</dbReference>
<keyword evidence="6" id="KW-0238">DNA-binding</keyword>
<dbReference type="PROSITE" id="PS01124">
    <property type="entry name" value="HTH_ARAC_FAMILY_2"/>
    <property type="match status" value="1"/>
</dbReference>
<reference evidence="11 12" key="1">
    <citation type="submission" date="2019-11" db="EMBL/GenBank/DDBJ databases">
        <title>Gracilibacillus salitolerans sp. nov., a moderate halophile isolated from a saline soil in northwest China.</title>
        <authorList>
            <person name="Gan L."/>
        </authorList>
    </citation>
    <scope>NUCLEOTIDE SEQUENCE [LARGE SCALE GENOMIC DNA]</scope>
    <source>
        <strain evidence="11 12">SCU50</strain>
    </source>
</reference>
<protein>
    <submittedName>
        <fullName evidence="11">Response regulator</fullName>
    </submittedName>
</protein>
<dbReference type="InterPro" id="IPR018060">
    <property type="entry name" value="HTH_AraC"/>
</dbReference>
<dbReference type="GO" id="GO:0005737">
    <property type="term" value="C:cytoplasm"/>
    <property type="evidence" value="ECO:0007669"/>
    <property type="project" value="UniProtKB-SubCell"/>
</dbReference>
<dbReference type="SUPFAM" id="SSF52172">
    <property type="entry name" value="CheY-like"/>
    <property type="match status" value="1"/>
</dbReference>
<dbReference type="AlphaFoldDB" id="A0A5Q2TFK6"/>
<evidence type="ECO:0000256" key="8">
    <source>
        <dbReference type="PROSITE-ProRule" id="PRU00169"/>
    </source>
</evidence>
<dbReference type="EMBL" id="CP045915">
    <property type="protein sequence ID" value="QGH33446.1"/>
    <property type="molecule type" value="Genomic_DNA"/>
</dbReference>
<dbReference type="RefSeq" id="WP_153790474.1">
    <property type="nucleotide sequence ID" value="NZ_CP045915.1"/>
</dbReference>
<dbReference type="InterPro" id="IPR051552">
    <property type="entry name" value="HptR"/>
</dbReference>
<comment type="subcellular location">
    <subcellularLocation>
        <location evidence="1">Cytoplasm</location>
    </subcellularLocation>
</comment>
<keyword evidence="4" id="KW-0902">Two-component regulatory system</keyword>
<dbReference type="InterPro" id="IPR001789">
    <property type="entry name" value="Sig_transdc_resp-reg_receiver"/>
</dbReference>
<dbReference type="PRINTS" id="PR00032">
    <property type="entry name" value="HTHARAC"/>
</dbReference>
<dbReference type="PROSITE" id="PS00041">
    <property type="entry name" value="HTH_ARAC_FAMILY_1"/>
    <property type="match status" value="1"/>
</dbReference>
<dbReference type="KEGG" id="grc:GI584_05150"/>
<dbReference type="SUPFAM" id="SSF46689">
    <property type="entry name" value="Homeodomain-like"/>
    <property type="match status" value="2"/>
</dbReference>
<dbReference type="GO" id="GO:0003700">
    <property type="term" value="F:DNA-binding transcription factor activity"/>
    <property type="evidence" value="ECO:0007669"/>
    <property type="project" value="InterPro"/>
</dbReference>
<keyword evidence="7" id="KW-0804">Transcription</keyword>
<sequence>MYNVMIVDDEHVIQLSLQKLLKKRKDAFSVIGIAEDGKEAIQLLEKHSIDLIITDICMPEMDGLELIEATKKIDPTVKFIIISGYNDFNYAQKAIRFGVSDFILKPIVPDQIFTTIDNIYRQMKRYEYSYTKHNDWVLLLETYKKEIVEYIWQFNEEKAHEKISTIIEGHHKLQNNPFSLSQLLENLLKDIENELINRNLSLPQRQPEYMKWPYTMDLIIKRAKNEISYLINTIKGLRNLGSRQNILKAVEYVKENFSKEDLSLQEVAGNIGVSEAYFSRSFKEEMNISFKKYLIKLRMTKAKEMIIDLEMNITNIAFKVGFSDYPHFSKTFKKYYGLTPIEFKKQVEKNGLLSK</sequence>
<keyword evidence="3 8" id="KW-0597">Phosphoprotein</keyword>
<dbReference type="InterPro" id="IPR011006">
    <property type="entry name" value="CheY-like_superfamily"/>
</dbReference>
<evidence type="ECO:0000256" key="3">
    <source>
        <dbReference type="ARBA" id="ARBA00022553"/>
    </source>
</evidence>
<dbReference type="PANTHER" id="PTHR42713">
    <property type="entry name" value="HISTIDINE KINASE-RELATED"/>
    <property type="match status" value="1"/>
</dbReference>
<evidence type="ECO:0000256" key="2">
    <source>
        <dbReference type="ARBA" id="ARBA00022490"/>
    </source>
</evidence>
<evidence type="ECO:0000256" key="7">
    <source>
        <dbReference type="ARBA" id="ARBA00023163"/>
    </source>
</evidence>
<keyword evidence="5" id="KW-0805">Transcription regulation</keyword>
<dbReference type="GO" id="GO:0000160">
    <property type="term" value="P:phosphorelay signal transduction system"/>
    <property type="evidence" value="ECO:0007669"/>
    <property type="project" value="UniProtKB-KW"/>
</dbReference>
<name>A0A5Q2TFK6_9BACI</name>
<feature type="domain" description="HTH araC/xylS-type" evidence="9">
    <location>
        <begin position="247"/>
        <end position="346"/>
    </location>
</feature>
<proteinExistence type="predicted"/>
<feature type="modified residue" description="4-aspartylphosphate" evidence="8">
    <location>
        <position position="55"/>
    </location>
</feature>